<dbReference type="Proteomes" id="UP000276128">
    <property type="component" value="Unassembled WGS sequence"/>
</dbReference>
<dbReference type="InterPro" id="IPR019658">
    <property type="entry name" value="DUF2515"/>
</dbReference>
<comment type="caution">
    <text evidence="1">The sequence shown here is derived from an EMBL/GenBank/DDBJ whole genome shotgun (WGS) entry which is preliminary data.</text>
</comment>
<dbReference type="Pfam" id="PF10720">
    <property type="entry name" value="DUF2515"/>
    <property type="match status" value="1"/>
</dbReference>
<keyword evidence="2" id="KW-1185">Reference proteome</keyword>
<accession>A0A430JD46</accession>
<sequence>MRGIPSAFVQLLKQQASVWFSDADAQGSATTADAGAIPKNIPLARESIRQVERRLDELHTLQQAGVMPLPPTAEDLAILANIQAATGAANRNNVTRTQAYLACYRQAPELHWALLAHMVSRNGGWCMTDLRGELLPLLMRNEETEQFFAFLERANALIFQDAYPQLLLYLEGRRRGRSLFHLLPYLNISLWMTPIWETFWQEQDSALLTVGLIVNEQHYIEQRVVRNSVFQETVINTSLFKTQGWLQLNQVGFPYAESGTAAGAADAGKMAFRVAGLILEKFADVRERIAFGKSLYGVLFGIPHLHAGIVRFASTRPHTGSRADYWPQLFAPIRKAPPAVKYQERLDGLALKAGASPFYSPPLGAVWPDRPLAPVEPGDWLLASDAKEPLAYLREVPIPSDYELAADMRLALSKLELAVLAAQAAKKILR</sequence>
<proteinExistence type="predicted"/>
<dbReference type="EMBL" id="RXHU01000042">
    <property type="protein sequence ID" value="RTE08950.1"/>
    <property type="molecule type" value="Genomic_DNA"/>
</dbReference>
<evidence type="ECO:0000313" key="2">
    <source>
        <dbReference type="Proteomes" id="UP000276128"/>
    </source>
</evidence>
<organism evidence="1 2">
    <name type="scientific">Paenibacillus whitsoniae</name>
    <dbReference type="NCBI Taxonomy" id="2496558"/>
    <lineage>
        <taxon>Bacteria</taxon>
        <taxon>Bacillati</taxon>
        <taxon>Bacillota</taxon>
        <taxon>Bacilli</taxon>
        <taxon>Bacillales</taxon>
        <taxon>Paenibacillaceae</taxon>
        <taxon>Paenibacillus</taxon>
    </lineage>
</organism>
<name>A0A430JD46_9BACL</name>
<reference evidence="1 2" key="1">
    <citation type="submission" date="2018-12" db="EMBL/GenBank/DDBJ databases">
        <title>Bacillus ochoae sp. nov., Paenibacillus whitsoniae sp. nov., Paenibacillus spiritus sp. nov. Isolated from the Mars Exploration Rover during spacecraft assembly.</title>
        <authorList>
            <person name="Seuylemezian A."/>
            <person name="Vaishampayan P."/>
        </authorList>
    </citation>
    <scope>NUCLEOTIDE SEQUENCE [LARGE SCALE GENOMIC DNA]</scope>
    <source>
        <strain evidence="1 2">MER 54</strain>
    </source>
</reference>
<dbReference type="OrthoDB" id="2690514at2"/>
<protein>
    <submittedName>
        <fullName evidence="1">DUF2515 domain-containing protein</fullName>
    </submittedName>
</protein>
<dbReference type="AlphaFoldDB" id="A0A430JD46"/>
<evidence type="ECO:0000313" key="1">
    <source>
        <dbReference type="EMBL" id="RTE08950.1"/>
    </source>
</evidence>
<gene>
    <name evidence="1" type="ORF">EJQ19_15020</name>
</gene>